<dbReference type="InterPro" id="IPR029057">
    <property type="entry name" value="PRTase-like"/>
</dbReference>
<dbReference type="SUPFAM" id="SSF53271">
    <property type="entry name" value="PRTase-like"/>
    <property type="match status" value="1"/>
</dbReference>
<name>A0A553ZUS9_9BACI</name>
<gene>
    <name evidence="8" type="primary">purR</name>
    <name evidence="8" type="ORF">FN960_18265</name>
</gene>
<dbReference type="PANTHER" id="PTHR43864:SF2">
    <property type="entry name" value="PUR OPERON REPRESSOR"/>
    <property type="match status" value="1"/>
</dbReference>
<dbReference type="SUPFAM" id="SSF46785">
    <property type="entry name" value="Winged helix' DNA-binding domain"/>
    <property type="match status" value="1"/>
</dbReference>
<evidence type="ECO:0000256" key="4">
    <source>
        <dbReference type="ARBA" id="ARBA00023163"/>
    </source>
</evidence>
<dbReference type="RefSeq" id="WP_143850307.1">
    <property type="nucleotide sequence ID" value="NZ_VLXZ01000015.1"/>
</dbReference>
<keyword evidence="3" id="KW-0238">DNA-binding</keyword>
<dbReference type="Gene3D" id="3.40.50.2020">
    <property type="match status" value="1"/>
</dbReference>
<dbReference type="AlphaFoldDB" id="A0A553ZUS9"/>
<dbReference type="InterPro" id="IPR000836">
    <property type="entry name" value="PRTase_dom"/>
</dbReference>
<dbReference type="PANTHER" id="PTHR43864">
    <property type="entry name" value="HYPOXANTHINE/GUANINE PHOSPHORIBOSYLTRANSFERASE"/>
    <property type="match status" value="1"/>
</dbReference>
<protein>
    <submittedName>
        <fullName evidence="8">Pur operon repressor</fullName>
    </submittedName>
</protein>
<dbReference type="InterPro" id="IPR036388">
    <property type="entry name" value="WH-like_DNA-bd_sf"/>
</dbReference>
<dbReference type="Gene3D" id="1.10.10.10">
    <property type="entry name" value="Winged helix-like DNA-binding domain superfamily/Winged helix DNA-binding domain"/>
    <property type="match status" value="1"/>
</dbReference>
<dbReference type="InterPro" id="IPR036390">
    <property type="entry name" value="WH_DNA-bd_sf"/>
</dbReference>
<dbReference type="Pfam" id="PF09182">
    <property type="entry name" value="PuR_N"/>
    <property type="match status" value="1"/>
</dbReference>
<comment type="similarity">
    <text evidence="5">Belongs to the purine/pyrimidine phosphoribosyltransferase family. PurR subfamily.</text>
</comment>
<dbReference type="Proteomes" id="UP000318521">
    <property type="component" value="Unassembled WGS sequence"/>
</dbReference>
<evidence type="ECO:0000256" key="2">
    <source>
        <dbReference type="ARBA" id="ARBA00023015"/>
    </source>
</evidence>
<evidence type="ECO:0000256" key="3">
    <source>
        <dbReference type="ARBA" id="ARBA00023125"/>
    </source>
</evidence>
<reference evidence="8 9" key="1">
    <citation type="submission" date="2019-07" db="EMBL/GenBank/DDBJ databases">
        <authorList>
            <person name="Park Y.J."/>
            <person name="Jeong S.E."/>
            <person name="Jung H.S."/>
        </authorList>
    </citation>
    <scope>NUCLEOTIDE SEQUENCE [LARGE SCALE GENOMIC DNA]</scope>
    <source>
        <strain evidence="9">P16(2019)</strain>
    </source>
</reference>
<feature type="domain" description="Phosphoribosyltransferase" evidence="6">
    <location>
        <begin position="109"/>
        <end position="235"/>
    </location>
</feature>
<evidence type="ECO:0000259" key="7">
    <source>
        <dbReference type="Pfam" id="PF09182"/>
    </source>
</evidence>
<dbReference type="InterPro" id="IPR015265">
    <property type="entry name" value="PuR_N"/>
</dbReference>
<dbReference type="NCBIfam" id="TIGR01743">
    <property type="entry name" value="purR_Bsub"/>
    <property type="match status" value="1"/>
</dbReference>
<feature type="domain" description="Bacterial purine repressor N-terminal" evidence="7">
    <location>
        <begin position="5"/>
        <end position="74"/>
    </location>
</feature>
<dbReference type="OrthoDB" id="4213751at2"/>
<keyword evidence="2" id="KW-0805">Transcription regulation</keyword>
<evidence type="ECO:0000313" key="8">
    <source>
        <dbReference type="EMBL" id="TSB45066.1"/>
    </source>
</evidence>
<accession>A0A553ZUS9</accession>
<dbReference type="GO" id="GO:0045982">
    <property type="term" value="P:negative regulation of purine nucleobase metabolic process"/>
    <property type="evidence" value="ECO:0007669"/>
    <property type="project" value="InterPro"/>
</dbReference>
<dbReference type="GO" id="GO:0003677">
    <property type="term" value="F:DNA binding"/>
    <property type="evidence" value="ECO:0007669"/>
    <property type="project" value="UniProtKB-KW"/>
</dbReference>
<dbReference type="EMBL" id="VLXZ01000015">
    <property type="protein sequence ID" value="TSB45066.1"/>
    <property type="molecule type" value="Genomic_DNA"/>
</dbReference>
<comment type="caution">
    <text evidence="8">The sequence shown here is derived from an EMBL/GenBank/DDBJ whole genome shotgun (WGS) entry which is preliminary data.</text>
</comment>
<organism evidence="8 9">
    <name type="scientific">Alkalicoccobacillus porphyridii</name>
    <dbReference type="NCBI Taxonomy" id="2597270"/>
    <lineage>
        <taxon>Bacteria</taxon>
        <taxon>Bacillati</taxon>
        <taxon>Bacillota</taxon>
        <taxon>Bacilli</taxon>
        <taxon>Bacillales</taxon>
        <taxon>Bacillaceae</taxon>
        <taxon>Alkalicoccobacillus</taxon>
    </lineage>
</organism>
<keyword evidence="4" id="KW-0804">Transcription</keyword>
<keyword evidence="9" id="KW-1185">Reference proteome</keyword>
<evidence type="ECO:0000259" key="6">
    <source>
        <dbReference type="Pfam" id="PF00156"/>
    </source>
</evidence>
<comment type="subunit">
    <text evidence="1">Homodimer.</text>
</comment>
<proteinExistence type="inferred from homology"/>
<dbReference type="Pfam" id="PF00156">
    <property type="entry name" value="Pribosyltran"/>
    <property type="match status" value="1"/>
</dbReference>
<dbReference type="CDD" id="cd06223">
    <property type="entry name" value="PRTases_typeI"/>
    <property type="match status" value="1"/>
</dbReference>
<evidence type="ECO:0000256" key="5">
    <source>
        <dbReference type="ARBA" id="ARBA00049656"/>
    </source>
</evidence>
<dbReference type="InterPro" id="IPR010078">
    <property type="entry name" value="PurR_Bsub"/>
</dbReference>
<sequence length="279" mass="31024">MKKLKRSGRLVDMTYYLLQHPHEVISLSLFSERYHSAKSSISEDLVIVKEIFEEEGYGSLLTIPGASGGVTFIPRMNNQDAADLVERLKKQLSDPERILPGGYLYMMDLLGNPRLMNEIGRLFASVLADKEIDAVLTVATKGIPLAYAVGHFLDVPVRIVRRDLRVMEGSMVSINYVSGSSKRVQTMTLARRSLAPGARVFVIDDFMKAGGTLKGMVDLLKEFEANLVAVGVLTESVGVEERLIDDYISITRLSEMNIRERTIQVDAGNVLEKVKESQT</sequence>
<evidence type="ECO:0000256" key="1">
    <source>
        <dbReference type="ARBA" id="ARBA00011738"/>
    </source>
</evidence>
<dbReference type="InterPro" id="IPR050118">
    <property type="entry name" value="Pur/Pyrimidine_PRTase"/>
</dbReference>
<evidence type="ECO:0000313" key="9">
    <source>
        <dbReference type="Proteomes" id="UP000318521"/>
    </source>
</evidence>
<dbReference type="GO" id="GO:0045892">
    <property type="term" value="P:negative regulation of DNA-templated transcription"/>
    <property type="evidence" value="ECO:0007669"/>
    <property type="project" value="InterPro"/>
</dbReference>